<organism evidence="1 2">
    <name type="scientific">Diaporthe australafricana</name>
    <dbReference type="NCBI Taxonomy" id="127596"/>
    <lineage>
        <taxon>Eukaryota</taxon>
        <taxon>Fungi</taxon>
        <taxon>Dikarya</taxon>
        <taxon>Ascomycota</taxon>
        <taxon>Pezizomycotina</taxon>
        <taxon>Sordariomycetes</taxon>
        <taxon>Sordariomycetidae</taxon>
        <taxon>Diaporthales</taxon>
        <taxon>Diaporthaceae</taxon>
        <taxon>Diaporthe</taxon>
    </lineage>
</organism>
<evidence type="ECO:0008006" key="3">
    <source>
        <dbReference type="Google" id="ProtNLM"/>
    </source>
</evidence>
<dbReference type="Gene3D" id="3.50.50.60">
    <property type="entry name" value="FAD/NAD(P)-binding domain"/>
    <property type="match status" value="1"/>
</dbReference>
<dbReference type="InterPro" id="IPR036188">
    <property type="entry name" value="FAD/NAD-bd_sf"/>
</dbReference>
<gene>
    <name evidence="1" type="ORF">Daus18300_014532</name>
</gene>
<evidence type="ECO:0000313" key="1">
    <source>
        <dbReference type="EMBL" id="KAL1845454.1"/>
    </source>
</evidence>
<comment type="caution">
    <text evidence="1">The sequence shown here is derived from an EMBL/GenBank/DDBJ whole genome shotgun (WGS) entry which is preliminary data.</text>
</comment>
<protein>
    <recommendedName>
        <fullName evidence="3">Pyridine nucleotide-disulfide oxidoreductase</fullName>
    </recommendedName>
</protein>
<dbReference type="SUPFAM" id="SSF51905">
    <property type="entry name" value="FAD/NAD(P)-binding domain"/>
    <property type="match status" value="1"/>
</dbReference>
<name>A0ABR3VUT9_9PEZI</name>
<dbReference type="Proteomes" id="UP001583177">
    <property type="component" value="Unassembled WGS sequence"/>
</dbReference>
<evidence type="ECO:0000313" key="2">
    <source>
        <dbReference type="Proteomes" id="UP001583177"/>
    </source>
</evidence>
<dbReference type="EMBL" id="JAWRVE010000312">
    <property type="protein sequence ID" value="KAL1845454.1"/>
    <property type="molecule type" value="Genomic_DNA"/>
</dbReference>
<reference evidence="1 2" key="1">
    <citation type="journal article" date="2024" name="IMA Fungus">
        <title>IMA Genome - F19 : A genome assembly and annotation guide to empower mycologists, including annotated draft genome sequences of Ceratocystis pirilliformis, Diaporthe australafricana, Fusarium ophioides, Paecilomyces lecythidis, and Sporothrix stenoceras.</title>
        <authorList>
            <person name="Aylward J."/>
            <person name="Wilson A.M."/>
            <person name="Visagie C.M."/>
            <person name="Spraker J."/>
            <person name="Barnes I."/>
            <person name="Buitendag C."/>
            <person name="Ceriani C."/>
            <person name="Del Mar Angel L."/>
            <person name="du Plessis D."/>
            <person name="Fuchs T."/>
            <person name="Gasser K."/>
            <person name="Kramer D."/>
            <person name="Li W."/>
            <person name="Munsamy K."/>
            <person name="Piso A."/>
            <person name="Price J.L."/>
            <person name="Sonnekus B."/>
            <person name="Thomas C."/>
            <person name="van der Nest A."/>
            <person name="van Dijk A."/>
            <person name="van Heerden A."/>
            <person name="van Vuuren N."/>
            <person name="Yilmaz N."/>
            <person name="Duong T.A."/>
            <person name="van der Merwe N.A."/>
            <person name="Wingfield M.J."/>
            <person name="Wingfield B.D."/>
        </authorList>
    </citation>
    <scope>NUCLEOTIDE SEQUENCE [LARGE SCALE GENOMIC DNA]</scope>
    <source>
        <strain evidence="1 2">CMW 18300</strain>
    </source>
</reference>
<proteinExistence type="predicted"/>
<keyword evidence="2" id="KW-1185">Reference proteome</keyword>
<sequence length="479" mass="52710">MTETISPDYLVIGAGAMGIAFVDTLITDTKATVAVVDRYARPGGHWTIAYPFVRLHQPSAFYGVNSRPLGEDKIDEVGLNKGMAELATGDEVCAYYSKVMHQTLLPSGRVTYYPKHEYLGDEGFRSILTNKVIRVAPSTRIVDATHMRVKVPSMKPPSYEVAKDVSLITVNDLPKVSRSYGGYTVVGAGKTGIDACLWLIVNGIDPKNISWIMPRDSWLIERGGMQPGPHFAESTARRLAGVGEAIMSASSSEDLFLRLEACRSLMRVDDKVWPTMFKCATVSLAELEQLKKIGTVIRQGRVVRLDADKVTLQNGIHAPAPDTLYIDCSSDALAKLDPVPVFNGNRITLQPVRYCQQVFSAAFIAHAEAAYGDDKAKNELCRAIPHPEEAIDYLIVTLQSHQNALRWAAEPRTVAWLKQARLDFFGGLERSAPGNPTASENYAAEKRAKVEAVCAKLKEMVNTLPERDVVRAEAQLARF</sequence>
<accession>A0ABR3VUT9</accession>